<dbReference type="NCBIfam" id="TIGR00667">
    <property type="entry name" value="aat"/>
    <property type="match status" value="1"/>
</dbReference>
<comment type="catalytic activity">
    <reaction evidence="5 15">
        <text>L-phenylalanyl-tRNA(Phe) + an N-terminal L-alpha-aminoacyl-[protein] = an N-terminal L-phenylalanyl-L-alpha-aminoacyl-[protein] + tRNA(Phe)</text>
        <dbReference type="Rhea" id="RHEA:43632"/>
        <dbReference type="Rhea" id="RHEA-COMP:9668"/>
        <dbReference type="Rhea" id="RHEA-COMP:9699"/>
        <dbReference type="Rhea" id="RHEA-COMP:10636"/>
        <dbReference type="Rhea" id="RHEA-COMP:10637"/>
        <dbReference type="ChEBI" id="CHEBI:78442"/>
        <dbReference type="ChEBI" id="CHEBI:78531"/>
        <dbReference type="ChEBI" id="CHEBI:78597"/>
        <dbReference type="ChEBI" id="CHEBI:83561"/>
        <dbReference type="EC" id="2.3.2.6"/>
    </reaction>
</comment>
<reference evidence="16" key="1">
    <citation type="journal article" date="2014" name="Int. J. Syst. Evol. Microbiol.">
        <title>Complete genome sequence of Corynebacterium casei LMG S-19264T (=DSM 44701T), isolated from a smear-ripened cheese.</title>
        <authorList>
            <consortium name="US DOE Joint Genome Institute (JGI-PGF)"/>
            <person name="Walter F."/>
            <person name="Albersmeier A."/>
            <person name="Kalinowski J."/>
            <person name="Ruckert C."/>
        </authorList>
    </citation>
    <scope>NUCLEOTIDE SEQUENCE</scope>
    <source>
        <strain evidence="16">CGMCC 1.15343</strain>
    </source>
</reference>
<comment type="catalytic activity">
    <reaction evidence="7 15">
        <text>N-terminal L-lysyl-[protein] + L-leucyl-tRNA(Leu) = N-terminal L-leucyl-L-lysyl-[protein] + tRNA(Leu) + H(+)</text>
        <dbReference type="Rhea" id="RHEA:12340"/>
        <dbReference type="Rhea" id="RHEA-COMP:9613"/>
        <dbReference type="Rhea" id="RHEA-COMP:9622"/>
        <dbReference type="Rhea" id="RHEA-COMP:12670"/>
        <dbReference type="Rhea" id="RHEA-COMP:12671"/>
        <dbReference type="ChEBI" id="CHEBI:15378"/>
        <dbReference type="ChEBI" id="CHEBI:65249"/>
        <dbReference type="ChEBI" id="CHEBI:78442"/>
        <dbReference type="ChEBI" id="CHEBI:78494"/>
        <dbReference type="ChEBI" id="CHEBI:133043"/>
        <dbReference type="EC" id="2.3.2.6"/>
    </reaction>
</comment>
<dbReference type="InterPro" id="IPR042203">
    <property type="entry name" value="Leu/Phe-tRNA_Trfase_C"/>
</dbReference>
<gene>
    <name evidence="15 16" type="primary">aat</name>
    <name evidence="16" type="ORF">GCM10011387_08630</name>
</gene>
<evidence type="ECO:0000256" key="3">
    <source>
        <dbReference type="ARBA" id="ARBA00022679"/>
    </source>
</evidence>
<comment type="function">
    <text evidence="8 15">Functions in the N-end rule pathway of protein degradation where it conjugates Leu, Phe and, less efficiently, Met from aminoacyl-tRNAs to the N-termini of proteins containing an N-terminal arginine or lysine.</text>
</comment>
<evidence type="ECO:0000256" key="7">
    <source>
        <dbReference type="ARBA" id="ARBA00051538"/>
    </source>
</evidence>
<dbReference type="AlphaFoldDB" id="A0A916U2J8"/>
<evidence type="ECO:0000256" key="8">
    <source>
        <dbReference type="ARBA" id="ARBA00054043"/>
    </source>
</evidence>
<evidence type="ECO:0000256" key="13">
    <source>
        <dbReference type="ARBA" id="ARBA00077165"/>
    </source>
</evidence>
<dbReference type="EMBL" id="BMIL01000002">
    <property type="protein sequence ID" value="GGC57308.1"/>
    <property type="molecule type" value="Genomic_DNA"/>
</dbReference>
<keyword evidence="3 15" id="KW-0808">Transferase</keyword>
<dbReference type="PANTHER" id="PTHR30098">
    <property type="entry name" value="LEUCYL/PHENYLALANYL-TRNA--PROTEIN TRANSFERASE"/>
    <property type="match status" value="1"/>
</dbReference>
<evidence type="ECO:0000256" key="15">
    <source>
        <dbReference type="HAMAP-Rule" id="MF_00688"/>
    </source>
</evidence>
<protein>
    <recommendedName>
        <fullName evidence="11 15">Leucyl/phenylalanyl-tRNA--protein transferase</fullName>
        <ecNumber evidence="10 15">2.3.2.6</ecNumber>
    </recommendedName>
    <alternativeName>
        <fullName evidence="12 15">L/F-transferase</fullName>
    </alternativeName>
    <alternativeName>
        <fullName evidence="13 15">Leucyltransferase</fullName>
    </alternativeName>
    <alternativeName>
        <fullName evidence="14 15">Phenyalanyltransferase</fullName>
    </alternativeName>
</protein>
<dbReference type="GO" id="GO:0008914">
    <property type="term" value="F:leucyl-tRNA--protein transferase activity"/>
    <property type="evidence" value="ECO:0007669"/>
    <property type="project" value="UniProtKB-UniRule"/>
</dbReference>
<evidence type="ECO:0000256" key="5">
    <source>
        <dbReference type="ARBA" id="ARBA00050607"/>
    </source>
</evidence>
<evidence type="ECO:0000256" key="12">
    <source>
        <dbReference type="ARBA" id="ARBA00077136"/>
    </source>
</evidence>
<keyword evidence="17" id="KW-1185">Reference proteome</keyword>
<dbReference type="GO" id="GO:0030163">
    <property type="term" value="P:protein catabolic process"/>
    <property type="evidence" value="ECO:0007669"/>
    <property type="project" value="UniProtKB-UniRule"/>
</dbReference>
<comment type="catalytic activity">
    <reaction evidence="6 15">
        <text>N-terminal L-arginyl-[protein] + L-leucyl-tRNA(Leu) = N-terminal L-leucyl-L-arginyl-[protein] + tRNA(Leu) + H(+)</text>
        <dbReference type="Rhea" id="RHEA:50416"/>
        <dbReference type="Rhea" id="RHEA-COMP:9613"/>
        <dbReference type="Rhea" id="RHEA-COMP:9622"/>
        <dbReference type="Rhea" id="RHEA-COMP:12672"/>
        <dbReference type="Rhea" id="RHEA-COMP:12673"/>
        <dbReference type="ChEBI" id="CHEBI:15378"/>
        <dbReference type="ChEBI" id="CHEBI:64719"/>
        <dbReference type="ChEBI" id="CHEBI:78442"/>
        <dbReference type="ChEBI" id="CHEBI:78494"/>
        <dbReference type="ChEBI" id="CHEBI:133044"/>
        <dbReference type="EC" id="2.3.2.6"/>
    </reaction>
</comment>
<dbReference type="EC" id="2.3.2.6" evidence="10 15"/>
<dbReference type="Proteomes" id="UP000651668">
    <property type="component" value="Unassembled WGS sequence"/>
</dbReference>
<evidence type="ECO:0000256" key="10">
    <source>
        <dbReference type="ARBA" id="ARBA00066767"/>
    </source>
</evidence>
<dbReference type="PANTHER" id="PTHR30098:SF2">
    <property type="entry name" value="LEUCYL_PHENYLALANYL-TRNA--PROTEIN TRANSFERASE"/>
    <property type="match status" value="1"/>
</dbReference>
<evidence type="ECO:0000256" key="2">
    <source>
        <dbReference type="ARBA" id="ARBA00022490"/>
    </source>
</evidence>
<evidence type="ECO:0000256" key="14">
    <source>
        <dbReference type="ARBA" id="ARBA00083640"/>
    </source>
</evidence>
<comment type="similarity">
    <text evidence="9 15">Belongs to the L/F-transferase family.</text>
</comment>
<reference evidence="16" key="2">
    <citation type="submission" date="2020-09" db="EMBL/GenBank/DDBJ databases">
        <authorList>
            <person name="Sun Q."/>
            <person name="Zhou Y."/>
        </authorList>
    </citation>
    <scope>NUCLEOTIDE SEQUENCE</scope>
    <source>
        <strain evidence="16">CGMCC 1.15343</strain>
    </source>
</reference>
<dbReference type="InterPro" id="IPR004616">
    <property type="entry name" value="Leu/Phe-tRNA_Trfase"/>
</dbReference>
<evidence type="ECO:0000256" key="6">
    <source>
        <dbReference type="ARBA" id="ARBA00050652"/>
    </source>
</evidence>
<name>A0A916U2J8_9SPHI</name>
<keyword evidence="4 15" id="KW-0012">Acyltransferase</keyword>
<evidence type="ECO:0000256" key="4">
    <source>
        <dbReference type="ARBA" id="ARBA00023315"/>
    </source>
</evidence>
<dbReference type="Gene3D" id="3.40.630.70">
    <property type="entry name" value="Leucyl/phenylalanyl-tRNA-protein transferase, C-terminal domain"/>
    <property type="match status" value="1"/>
</dbReference>
<dbReference type="Gene3D" id="3.30.70.3550">
    <property type="entry name" value="Leucyl/phenylalanyl-tRNA-protein transferase, N-terminal domain"/>
    <property type="match status" value="1"/>
</dbReference>
<dbReference type="InterPro" id="IPR016181">
    <property type="entry name" value="Acyl_CoA_acyltransferase"/>
</dbReference>
<dbReference type="SUPFAM" id="SSF55729">
    <property type="entry name" value="Acyl-CoA N-acyltransferases (Nat)"/>
    <property type="match status" value="1"/>
</dbReference>
<sequence>MVFGLDELYLAFPDPALADADGLLAIGGDLSAERLKNAYASGIFPWFSAGDPILWFAPHERCVIFPERVKISKSMRKVLLSEQFRITWDQAFEQVIKACASIDRTKQGQDGTWITDDMQEAYLNLHRLGMAHSLEVWQGQELVGGLYGVIVNKVFCGESMFSQISNASKAALISLCRSGQFKLIDCQLPNPHLMSLGAELIPSQEYLKILKEQG</sequence>
<proteinExistence type="inferred from homology"/>
<evidence type="ECO:0000256" key="11">
    <source>
        <dbReference type="ARBA" id="ARBA00074372"/>
    </source>
</evidence>
<evidence type="ECO:0000256" key="9">
    <source>
        <dbReference type="ARBA" id="ARBA00061535"/>
    </source>
</evidence>
<accession>A0A916U2J8</accession>
<dbReference type="HAMAP" id="MF_00688">
    <property type="entry name" value="Leu_Phe_trans"/>
    <property type="match status" value="1"/>
</dbReference>
<dbReference type="RefSeq" id="WP_188625606.1">
    <property type="nucleotide sequence ID" value="NZ_BMIL01000002.1"/>
</dbReference>
<dbReference type="GO" id="GO:0005737">
    <property type="term" value="C:cytoplasm"/>
    <property type="evidence" value="ECO:0007669"/>
    <property type="project" value="UniProtKB-SubCell"/>
</dbReference>
<evidence type="ECO:0000256" key="1">
    <source>
        <dbReference type="ARBA" id="ARBA00004496"/>
    </source>
</evidence>
<comment type="subcellular location">
    <subcellularLocation>
        <location evidence="1 15">Cytoplasm</location>
    </subcellularLocation>
</comment>
<dbReference type="InterPro" id="IPR042221">
    <property type="entry name" value="Leu/Phe-tRNA_Trfase_N"/>
</dbReference>
<dbReference type="Pfam" id="PF03588">
    <property type="entry name" value="Leu_Phe_trans"/>
    <property type="match status" value="1"/>
</dbReference>
<organism evidence="16 17">
    <name type="scientific">Pedobacter quisquiliarum</name>
    <dbReference type="NCBI Taxonomy" id="1834438"/>
    <lineage>
        <taxon>Bacteria</taxon>
        <taxon>Pseudomonadati</taxon>
        <taxon>Bacteroidota</taxon>
        <taxon>Sphingobacteriia</taxon>
        <taxon>Sphingobacteriales</taxon>
        <taxon>Sphingobacteriaceae</taxon>
        <taxon>Pedobacter</taxon>
    </lineage>
</organism>
<evidence type="ECO:0000313" key="17">
    <source>
        <dbReference type="Proteomes" id="UP000651668"/>
    </source>
</evidence>
<dbReference type="FunFam" id="3.30.70.3550:FF:000001">
    <property type="entry name" value="Leucyl/phenylalanyl-tRNA--protein transferase"/>
    <property type="match status" value="1"/>
</dbReference>
<keyword evidence="2 15" id="KW-0963">Cytoplasm</keyword>
<comment type="caution">
    <text evidence="16">The sequence shown here is derived from an EMBL/GenBank/DDBJ whole genome shotgun (WGS) entry which is preliminary data.</text>
</comment>
<evidence type="ECO:0000313" key="16">
    <source>
        <dbReference type="EMBL" id="GGC57308.1"/>
    </source>
</evidence>